<keyword evidence="4" id="KW-1134">Transmembrane beta strand</keyword>
<comment type="caution">
    <text evidence="12">The sequence shown here is derived from an EMBL/GenBank/DDBJ whole genome shotgun (WGS) entry which is preliminary data.</text>
</comment>
<evidence type="ECO:0000256" key="1">
    <source>
        <dbReference type="ARBA" id="ARBA00004571"/>
    </source>
</evidence>
<evidence type="ECO:0000259" key="10">
    <source>
        <dbReference type="Pfam" id="PF13953"/>
    </source>
</evidence>
<dbReference type="PANTHER" id="PTHR30451:SF8">
    <property type="entry name" value="FIMBRIAL USHER PROTEIN"/>
    <property type="match status" value="1"/>
</dbReference>
<evidence type="ECO:0000313" key="12">
    <source>
        <dbReference type="EMBL" id="MBD1597583.1"/>
    </source>
</evidence>
<dbReference type="InterPro" id="IPR043142">
    <property type="entry name" value="PapC-like_C_sf"/>
</dbReference>
<comment type="similarity">
    <text evidence="2">Belongs to the fimbrial export usher family.</text>
</comment>
<gene>
    <name evidence="12" type="ORF">HAQ05_02500</name>
</gene>
<dbReference type="Gene3D" id="3.10.20.410">
    <property type="match status" value="1"/>
</dbReference>
<feature type="domain" description="PapC-like C-terminal" evidence="10">
    <location>
        <begin position="728"/>
        <end position="789"/>
    </location>
</feature>
<dbReference type="InterPro" id="IPR025949">
    <property type="entry name" value="PapC-like_C"/>
</dbReference>
<comment type="subcellular location">
    <subcellularLocation>
        <location evidence="1">Cell outer membrane</location>
        <topology evidence="1">Multi-pass membrane protein</topology>
    </subcellularLocation>
</comment>
<evidence type="ECO:0000256" key="4">
    <source>
        <dbReference type="ARBA" id="ARBA00022452"/>
    </source>
</evidence>
<evidence type="ECO:0000256" key="7">
    <source>
        <dbReference type="ARBA" id="ARBA00023136"/>
    </source>
</evidence>
<organism evidence="12 13">
    <name type="scientific">Pseudomonas typographi</name>
    <dbReference type="NCBI Taxonomy" id="2715964"/>
    <lineage>
        <taxon>Bacteria</taxon>
        <taxon>Pseudomonadati</taxon>
        <taxon>Pseudomonadota</taxon>
        <taxon>Gammaproteobacteria</taxon>
        <taxon>Pseudomonadales</taxon>
        <taxon>Pseudomonadaceae</taxon>
        <taxon>Pseudomonas</taxon>
    </lineage>
</organism>
<dbReference type="Gene3D" id="2.60.40.3110">
    <property type="match status" value="1"/>
</dbReference>
<evidence type="ECO:0000256" key="5">
    <source>
        <dbReference type="ARBA" id="ARBA00022692"/>
    </source>
</evidence>
<dbReference type="InterPro" id="IPR042186">
    <property type="entry name" value="FimD_plug_dom"/>
</dbReference>
<dbReference type="InterPro" id="IPR000015">
    <property type="entry name" value="Fimb_usher"/>
</dbReference>
<dbReference type="Pfam" id="PF13954">
    <property type="entry name" value="PapC_N"/>
    <property type="match status" value="1"/>
</dbReference>
<name>A0ABR7YWM5_9PSED</name>
<evidence type="ECO:0000256" key="9">
    <source>
        <dbReference type="SAM" id="SignalP"/>
    </source>
</evidence>
<accession>A0ABR7YWM5</accession>
<evidence type="ECO:0000256" key="2">
    <source>
        <dbReference type="ARBA" id="ARBA00008064"/>
    </source>
</evidence>
<keyword evidence="8" id="KW-0998">Cell outer membrane</keyword>
<evidence type="ECO:0000256" key="6">
    <source>
        <dbReference type="ARBA" id="ARBA00022729"/>
    </source>
</evidence>
<dbReference type="SUPFAM" id="SSF141729">
    <property type="entry name" value="FimD N-terminal domain-like"/>
    <property type="match status" value="1"/>
</dbReference>
<evidence type="ECO:0000259" key="11">
    <source>
        <dbReference type="Pfam" id="PF13954"/>
    </source>
</evidence>
<keyword evidence="5" id="KW-0812">Transmembrane</keyword>
<feature type="signal peptide" evidence="9">
    <location>
        <begin position="1"/>
        <end position="24"/>
    </location>
</feature>
<evidence type="ECO:0000256" key="8">
    <source>
        <dbReference type="ARBA" id="ARBA00023237"/>
    </source>
</evidence>
<sequence>MHTAAIRVAGATALVLVAVTPAWATEPQALEFDEKTLRQRGIDPTLAKYFRAASRFMQGPRRIDLTLNGQRARRVAAMFDEQGQLCFDHAFLQQASLALPAKVAKRLGEVDCYDFLGAYPNSQVELRPAEEAVSLVVSQQALRPKASDASAFSHGGVAGVFNYDVFATRSEGRWGRQQQYFASTELGLNAAGWTLRSRQSHSQGPYGSTSDWLHTYAQTTLEAQRALLQLGQLTLQNPVLGGIPITGMQWLPETALANQQQRLSPIGGIAHGPARVEVRQGQALIYSTLVPEGPFTLTDVKPLSTQGDLEVSVIEGSGVPRVYHVPLAAVLTRSAPAAGLSLAVGQARSYAGHAQATPWVASAGGGMALGNAHTLGLGGLISQSGYLALGVTLDAQWTDATGGGLALALARTRLPQEQGGSLSASLRHRMGEPWQASATFTQRTPGYRTLGQTLGEWDDYGFAYRSQGLALGWATPLLGSFSFNYVQAFSTTARRAVSTHWNRKFGDLSVSARLERDISPANQGGSNRFVRNDRTGFHVSVSAPLGQRRRVSGYARDSGQGLRLGTQYSAPIGERANYRVHTERNQASGVTGSGADIDWLGSATRLNMGVNDTGDGARTWMGRASGGAALHAGGVTVAPVALGDTFALASVGDIADVRLDTPAGPVWTNRNGQALIPQLGPYQTAEVRIATPTLPRNVEIENAVQGLSVGRGSVQRVDFTVQRTRRALLTVRTSDGEWLPKGSGVFDRDRALVTAVATGGKVYLPDAQAHQGLWVQLDEARSCRLHFSLADAADPARHYEHVQARCLEEDV</sequence>
<dbReference type="Gene3D" id="2.60.40.2610">
    <property type="entry name" value="Outer membrane usher protein FimD, plug domain"/>
    <property type="match status" value="1"/>
</dbReference>
<keyword evidence="13" id="KW-1185">Reference proteome</keyword>
<feature type="chain" id="PRO_5045361198" evidence="9">
    <location>
        <begin position="25"/>
        <end position="811"/>
    </location>
</feature>
<protein>
    <submittedName>
        <fullName evidence="12">Fimbria/pilus outer membrane usher protein</fullName>
    </submittedName>
</protein>
<dbReference type="PANTHER" id="PTHR30451">
    <property type="entry name" value="OUTER MEMBRANE USHER PROTEIN"/>
    <property type="match status" value="1"/>
</dbReference>
<dbReference type="Gene3D" id="2.60.40.2070">
    <property type="match status" value="1"/>
</dbReference>
<dbReference type="RefSeq" id="WP_190417016.1">
    <property type="nucleotide sequence ID" value="NZ_JAAOCA010000002.1"/>
</dbReference>
<dbReference type="Pfam" id="PF13953">
    <property type="entry name" value="PapC_C"/>
    <property type="match status" value="1"/>
</dbReference>
<feature type="domain" description="PapC N-terminal" evidence="11">
    <location>
        <begin position="31"/>
        <end position="165"/>
    </location>
</feature>
<evidence type="ECO:0000313" key="13">
    <source>
        <dbReference type="Proteomes" id="UP000805841"/>
    </source>
</evidence>
<dbReference type="InterPro" id="IPR025885">
    <property type="entry name" value="PapC_N"/>
</dbReference>
<keyword evidence="3" id="KW-0813">Transport</keyword>
<dbReference type="InterPro" id="IPR037224">
    <property type="entry name" value="PapC_N_sf"/>
</dbReference>
<reference evidence="12 13" key="1">
    <citation type="journal article" date="2020" name="Insects">
        <title>Bacteria Belonging to Pseudomonas typographi sp. nov. from the Bark Beetle Ips typographus Have Genomic Potential to Aid in the Host Ecology.</title>
        <authorList>
            <person name="Peral-Aranega E."/>
            <person name="Saati-Santamaria Z."/>
            <person name="Kolarik M."/>
            <person name="Rivas R."/>
            <person name="Garcia-Fraile P."/>
        </authorList>
    </citation>
    <scope>NUCLEOTIDE SEQUENCE [LARGE SCALE GENOMIC DNA]</scope>
    <source>
        <strain evidence="12 13">CA3A</strain>
    </source>
</reference>
<dbReference type="Pfam" id="PF00577">
    <property type="entry name" value="Usher"/>
    <property type="match status" value="1"/>
</dbReference>
<proteinExistence type="inferred from homology"/>
<keyword evidence="7" id="KW-0472">Membrane</keyword>
<dbReference type="Proteomes" id="UP000805841">
    <property type="component" value="Unassembled WGS sequence"/>
</dbReference>
<dbReference type="EMBL" id="JAAOCA010000002">
    <property type="protein sequence ID" value="MBD1597583.1"/>
    <property type="molecule type" value="Genomic_DNA"/>
</dbReference>
<evidence type="ECO:0000256" key="3">
    <source>
        <dbReference type="ARBA" id="ARBA00022448"/>
    </source>
</evidence>
<keyword evidence="6 9" id="KW-0732">Signal</keyword>